<keyword evidence="3" id="KW-1185">Reference proteome</keyword>
<reference evidence="2" key="1">
    <citation type="submission" date="2020-05" db="EMBL/GenBank/DDBJ databases">
        <title>Phylogenomic resolution of chytrid fungi.</title>
        <authorList>
            <person name="Stajich J.E."/>
            <person name="Amses K."/>
            <person name="Simmons R."/>
            <person name="Seto K."/>
            <person name="Myers J."/>
            <person name="Bonds A."/>
            <person name="Quandt C.A."/>
            <person name="Barry K."/>
            <person name="Liu P."/>
            <person name="Grigoriev I."/>
            <person name="Longcore J.E."/>
            <person name="James T.Y."/>
        </authorList>
    </citation>
    <scope>NUCLEOTIDE SEQUENCE</scope>
    <source>
        <strain evidence="2">JEL0318</strain>
    </source>
</reference>
<protein>
    <submittedName>
        <fullName evidence="2">Uncharacterized protein</fullName>
    </submittedName>
</protein>
<accession>A0AAD5WWW7</accession>
<dbReference type="Proteomes" id="UP001212841">
    <property type="component" value="Unassembled WGS sequence"/>
</dbReference>
<evidence type="ECO:0000256" key="1">
    <source>
        <dbReference type="SAM" id="MobiDB-lite"/>
    </source>
</evidence>
<feature type="compositionally biased region" description="Acidic residues" evidence="1">
    <location>
        <begin position="165"/>
        <end position="177"/>
    </location>
</feature>
<dbReference type="EMBL" id="JADGJD010002019">
    <property type="protein sequence ID" value="KAJ3035689.1"/>
    <property type="molecule type" value="Genomic_DNA"/>
</dbReference>
<feature type="region of interest" description="Disordered" evidence="1">
    <location>
        <begin position="158"/>
        <end position="177"/>
    </location>
</feature>
<evidence type="ECO:0000313" key="2">
    <source>
        <dbReference type="EMBL" id="KAJ3035689.1"/>
    </source>
</evidence>
<evidence type="ECO:0000313" key="3">
    <source>
        <dbReference type="Proteomes" id="UP001212841"/>
    </source>
</evidence>
<feature type="non-terminal residue" evidence="2">
    <location>
        <position position="177"/>
    </location>
</feature>
<sequence length="177" mass="20071">MSSNDKVKITKAMRKKVNLERKIKKYVFVNSVDDYELSGTCKEIREILQHILDDLDATKPLAINLVTDLIKFYSPPNKCHGFRLIQLMCRAIDRTSVVLVNTESEAFEKQFPEDEEGQLGAVRDSLIEVFDKANDILGLNSVGASFGDWNAMEMLEEKVASKDDSSEDEDDTSEEEE</sequence>
<gene>
    <name evidence="2" type="ORF">HK097_004132</name>
</gene>
<organism evidence="2 3">
    <name type="scientific">Rhizophlyctis rosea</name>
    <dbReference type="NCBI Taxonomy" id="64517"/>
    <lineage>
        <taxon>Eukaryota</taxon>
        <taxon>Fungi</taxon>
        <taxon>Fungi incertae sedis</taxon>
        <taxon>Chytridiomycota</taxon>
        <taxon>Chytridiomycota incertae sedis</taxon>
        <taxon>Chytridiomycetes</taxon>
        <taxon>Rhizophlyctidales</taxon>
        <taxon>Rhizophlyctidaceae</taxon>
        <taxon>Rhizophlyctis</taxon>
    </lineage>
</organism>
<comment type="caution">
    <text evidence="2">The sequence shown here is derived from an EMBL/GenBank/DDBJ whole genome shotgun (WGS) entry which is preliminary data.</text>
</comment>
<dbReference type="AlphaFoldDB" id="A0AAD5WWW7"/>
<name>A0AAD5WWW7_9FUNG</name>
<proteinExistence type="predicted"/>